<keyword evidence="3" id="KW-0675">Receptor</keyword>
<evidence type="ECO:0000256" key="3">
    <source>
        <dbReference type="ARBA" id="ARBA00023170"/>
    </source>
</evidence>
<sequence>MKESKPGDIIGQTSVVTAPEGNKVDIEAFGQFTKIISPAITRVVDFAKKLPMFWQIKHDQWMRMVCDMVSLSRLVCSFPMFIS</sequence>
<gene>
    <name evidence="4" type="ORF">AAFF_G00439990</name>
</gene>
<evidence type="ECO:0000313" key="5">
    <source>
        <dbReference type="Proteomes" id="UP001221898"/>
    </source>
</evidence>
<dbReference type="InterPro" id="IPR035500">
    <property type="entry name" value="NHR-like_dom_sf"/>
</dbReference>
<dbReference type="SUPFAM" id="SSF48508">
    <property type="entry name" value="Nuclear receptor ligand-binding domain"/>
    <property type="match status" value="1"/>
</dbReference>
<keyword evidence="1" id="KW-0805">Transcription regulation</keyword>
<keyword evidence="2" id="KW-0804">Transcription</keyword>
<organism evidence="4 5">
    <name type="scientific">Aldrovandia affinis</name>
    <dbReference type="NCBI Taxonomy" id="143900"/>
    <lineage>
        <taxon>Eukaryota</taxon>
        <taxon>Metazoa</taxon>
        <taxon>Chordata</taxon>
        <taxon>Craniata</taxon>
        <taxon>Vertebrata</taxon>
        <taxon>Euteleostomi</taxon>
        <taxon>Actinopterygii</taxon>
        <taxon>Neopterygii</taxon>
        <taxon>Teleostei</taxon>
        <taxon>Notacanthiformes</taxon>
        <taxon>Halosauridae</taxon>
        <taxon>Aldrovandia</taxon>
    </lineage>
</organism>
<dbReference type="Gene3D" id="1.10.565.10">
    <property type="entry name" value="Retinoid X Receptor"/>
    <property type="match status" value="1"/>
</dbReference>
<proteinExistence type="predicted"/>
<dbReference type="EMBL" id="JAINUG010000987">
    <property type="protein sequence ID" value="KAJ8358429.1"/>
    <property type="molecule type" value="Genomic_DNA"/>
</dbReference>
<name>A0AAD7R4Z7_9TELE</name>
<reference evidence="4" key="1">
    <citation type="journal article" date="2023" name="Science">
        <title>Genome structures resolve the early diversification of teleost fishes.</title>
        <authorList>
            <person name="Parey E."/>
            <person name="Louis A."/>
            <person name="Montfort J."/>
            <person name="Bouchez O."/>
            <person name="Roques C."/>
            <person name="Iampietro C."/>
            <person name="Lluch J."/>
            <person name="Castinel A."/>
            <person name="Donnadieu C."/>
            <person name="Desvignes T."/>
            <person name="Floi Bucao C."/>
            <person name="Jouanno E."/>
            <person name="Wen M."/>
            <person name="Mejri S."/>
            <person name="Dirks R."/>
            <person name="Jansen H."/>
            <person name="Henkel C."/>
            <person name="Chen W.J."/>
            <person name="Zahm M."/>
            <person name="Cabau C."/>
            <person name="Klopp C."/>
            <person name="Thompson A.W."/>
            <person name="Robinson-Rechavi M."/>
            <person name="Braasch I."/>
            <person name="Lecointre G."/>
            <person name="Bobe J."/>
            <person name="Postlethwait J.H."/>
            <person name="Berthelot C."/>
            <person name="Roest Crollius H."/>
            <person name="Guiguen Y."/>
        </authorList>
    </citation>
    <scope>NUCLEOTIDE SEQUENCE</scope>
    <source>
        <strain evidence="4">NC1722</strain>
    </source>
</reference>
<protein>
    <submittedName>
        <fullName evidence="4">Uncharacterized protein</fullName>
    </submittedName>
</protein>
<keyword evidence="5" id="KW-1185">Reference proteome</keyword>
<evidence type="ECO:0000256" key="2">
    <source>
        <dbReference type="ARBA" id="ARBA00023163"/>
    </source>
</evidence>
<evidence type="ECO:0000256" key="1">
    <source>
        <dbReference type="ARBA" id="ARBA00023015"/>
    </source>
</evidence>
<comment type="caution">
    <text evidence="4">The sequence shown here is derived from an EMBL/GenBank/DDBJ whole genome shotgun (WGS) entry which is preliminary data.</text>
</comment>
<dbReference type="AlphaFoldDB" id="A0AAD7R4Z7"/>
<dbReference type="Proteomes" id="UP001221898">
    <property type="component" value="Unassembled WGS sequence"/>
</dbReference>
<evidence type="ECO:0000313" key="4">
    <source>
        <dbReference type="EMBL" id="KAJ8358429.1"/>
    </source>
</evidence>
<accession>A0AAD7R4Z7</accession>